<dbReference type="PANTHER" id="PTHR22835">
    <property type="entry name" value="ZINC FINGER FYVE DOMAIN CONTAINING PROTEIN"/>
    <property type="match status" value="1"/>
</dbReference>
<dbReference type="EMBL" id="PNBA02000020">
    <property type="protein sequence ID" value="KAG6388428.1"/>
    <property type="molecule type" value="Genomic_DNA"/>
</dbReference>
<evidence type="ECO:0000259" key="9">
    <source>
        <dbReference type="PROSITE" id="PS50011"/>
    </source>
</evidence>
<accession>A0A8X8W5P8</accession>
<keyword evidence="4" id="KW-0418">Kinase</keyword>
<feature type="transmembrane region" description="Helical" evidence="8">
    <location>
        <begin position="53"/>
        <end position="73"/>
    </location>
</feature>
<evidence type="ECO:0000256" key="4">
    <source>
        <dbReference type="ARBA" id="ARBA00022777"/>
    </source>
</evidence>
<keyword evidence="8" id="KW-0812">Transmembrane</keyword>
<reference evidence="10" key="1">
    <citation type="submission" date="2018-01" db="EMBL/GenBank/DDBJ databases">
        <authorList>
            <person name="Mao J.F."/>
        </authorList>
    </citation>
    <scope>NUCLEOTIDE SEQUENCE</scope>
    <source>
        <strain evidence="10">Huo1</strain>
        <tissue evidence="10">Leaf</tissue>
    </source>
</reference>
<dbReference type="Gene3D" id="3.40.50.1110">
    <property type="entry name" value="SGNH hydrolase"/>
    <property type="match status" value="1"/>
</dbReference>
<proteinExistence type="inferred from homology"/>
<dbReference type="Gene3D" id="1.10.510.10">
    <property type="entry name" value="Transferase(Phosphotransferase) domain 1"/>
    <property type="match status" value="1"/>
</dbReference>
<dbReference type="PROSITE" id="PS00108">
    <property type="entry name" value="PROTEIN_KINASE_ST"/>
    <property type="match status" value="1"/>
</dbReference>
<dbReference type="InterPro" id="IPR008271">
    <property type="entry name" value="Ser/Thr_kinase_AS"/>
</dbReference>
<feature type="domain" description="Protein kinase" evidence="9">
    <location>
        <begin position="371"/>
        <end position="641"/>
    </location>
</feature>
<keyword evidence="8" id="KW-1133">Transmembrane helix</keyword>
<feature type="binding site" evidence="7">
    <location>
        <position position="407"/>
    </location>
    <ligand>
        <name>ATP</name>
        <dbReference type="ChEBI" id="CHEBI:30616"/>
    </ligand>
</feature>
<evidence type="ECO:0000256" key="5">
    <source>
        <dbReference type="ARBA" id="ARBA00022840"/>
    </source>
</evidence>
<evidence type="ECO:0000256" key="1">
    <source>
        <dbReference type="ARBA" id="ARBA00008668"/>
    </source>
</evidence>
<organism evidence="10">
    <name type="scientific">Salvia splendens</name>
    <name type="common">Scarlet sage</name>
    <dbReference type="NCBI Taxonomy" id="180675"/>
    <lineage>
        <taxon>Eukaryota</taxon>
        <taxon>Viridiplantae</taxon>
        <taxon>Streptophyta</taxon>
        <taxon>Embryophyta</taxon>
        <taxon>Tracheophyta</taxon>
        <taxon>Spermatophyta</taxon>
        <taxon>Magnoliopsida</taxon>
        <taxon>eudicotyledons</taxon>
        <taxon>Gunneridae</taxon>
        <taxon>Pentapetalae</taxon>
        <taxon>asterids</taxon>
        <taxon>lamiids</taxon>
        <taxon>Lamiales</taxon>
        <taxon>Lamiaceae</taxon>
        <taxon>Nepetoideae</taxon>
        <taxon>Mentheae</taxon>
        <taxon>Salviinae</taxon>
        <taxon>Salvia</taxon>
        <taxon>Salvia subgen. Calosphace</taxon>
        <taxon>core Calosphace</taxon>
    </lineage>
</organism>
<evidence type="ECO:0000256" key="3">
    <source>
        <dbReference type="ARBA" id="ARBA00022741"/>
    </source>
</evidence>
<dbReference type="InterPro" id="IPR001087">
    <property type="entry name" value="GDSL"/>
</dbReference>
<evidence type="ECO:0000256" key="2">
    <source>
        <dbReference type="ARBA" id="ARBA00022679"/>
    </source>
</evidence>
<name>A0A8X8W5P8_SALSN</name>
<dbReference type="PROSITE" id="PS50011">
    <property type="entry name" value="PROTEIN_KINASE_DOM"/>
    <property type="match status" value="1"/>
</dbReference>
<sequence length="684" mass="75435">MVMKYMTARKNSDSRQIWALVHRSSSGRVCNIQFAQETLVPTCLDQSMAFKTVFSVLVVFGLVFCVGAVPNVLGYCHFNEIYQLGDSISDVGNLIREYPLGASTNFARLPYGQTFFEEATGRCSNGLLMIDYIAMSAGLPLLPPYKHKGTWFGNGVNFAVAGSTALSSEALAVHNITNPVTNSSLGVQLDWMESYFNSTSLNEIDRLRKLRSALFMVGETGGNDYNYAIFQGKQMEELKNMVPQVVEAVINGTKRAIKMGAVRLIVPGNFPIGCLPIYKTAFQGVPLDDQHCVKELNEFAKHHNDLLQEAIIELKQENPNTVIVYGDYYKAYLDLLKTGIDSGYEVERACCGIGGEDEALNLNSYGDGIAWVRASMIGRGSFGRVYLATLRKPSSKSISLPPVMAVKSAEVSSSASLQKEREVYSNLRRNPYIIQCYGDEITIGSSGTMAFNLMLEYGSGGTLARRIKESGREGLGELESKLHARSILRGLKHIHELGFVHCDLKPDNILLVPISGVIRAKIGDLGLARRVSISKKRKLGVCCWEGTPMYLSPEAVTDHVQEAPSDIWAVGCIVHEMLAGKSPLKGKEEELEILRKIGEGREVIEIANGVSKEAREFLKGCFVRNSNFRFTCEMLLLHPFLQGLDDDAGVDVDQSVPFDPIESFALVYDDDDDDDDEYTTDSSS</sequence>
<keyword evidence="2" id="KW-0808">Transferase</keyword>
<comment type="similarity">
    <text evidence="1">Belongs to the 'GDSL' lipolytic enzyme family.</text>
</comment>
<keyword evidence="3 7" id="KW-0547">Nucleotide-binding</keyword>
<dbReference type="Pfam" id="PF00657">
    <property type="entry name" value="Lipase_GDSL"/>
    <property type="match status" value="1"/>
</dbReference>
<dbReference type="InterPro" id="IPR017441">
    <property type="entry name" value="Protein_kinase_ATP_BS"/>
</dbReference>
<evidence type="ECO:0000256" key="7">
    <source>
        <dbReference type="PROSITE-ProRule" id="PRU10141"/>
    </source>
</evidence>
<keyword evidence="5 7" id="KW-0067">ATP-binding</keyword>
<dbReference type="GO" id="GO:0005524">
    <property type="term" value="F:ATP binding"/>
    <property type="evidence" value="ECO:0007669"/>
    <property type="project" value="UniProtKB-UniRule"/>
</dbReference>
<reference evidence="10" key="2">
    <citation type="submission" date="2020-08" db="EMBL/GenBank/DDBJ databases">
        <title>Plant Genome Project.</title>
        <authorList>
            <person name="Zhang R.-G."/>
        </authorList>
    </citation>
    <scope>NUCLEOTIDE SEQUENCE</scope>
    <source>
        <strain evidence="10">Huo1</strain>
        <tissue evidence="10">Leaf</tissue>
    </source>
</reference>
<dbReference type="AlphaFoldDB" id="A0A8X8W5P8"/>
<dbReference type="Pfam" id="PF00069">
    <property type="entry name" value="Pkinase"/>
    <property type="match status" value="1"/>
</dbReference>
<keyword evidence="6" id="KW-0325">Glycoprotein</keyword>
<dbReference type="InterPro" id="IPR036514">
    <property type="entry name" value="SGNH_hydro_sf"/>
</dbReference>
<dbReference type="PROSITE" id="PS00107">
    <property type="entry name" value="PROTEIN_KINASE_ATP"/>
    <property type="match status" value="1"/>
</dbReference>
<dbReference type="InterPro" id="IPR011009">
    <property type="entry name" value="Kinase-like_dom_sf"/>
</dbReference>
<evidence type="ECO:0000313" key="11">
    <source>
        <dbReference type="Proteomes" id="UP000298416"/>
    </source>
</evidence>
<evidence type="ECO:0000256" key="8">
    <source>
        <dbReference type="SAM" id="Phobius"/>
    </source>
</evidence>
<keyword evidence="11" id="KW-1185">Reference proteome</keyword>
<dbReference type="PANTHER" id="PTHR22835:SF517">
    <property type="entry name" value="GDSL-LIKE LIPASE_ACYLHYDROLASE FAMILY PROTEIN, EXPRESSED"/>
    <property type="match status" value="1"/>
</dbReference>
<protein>
    <recommendedName>
        <fullName evidence="9">Protein kinase domain-containing protein</fullName>
    </recommendedName>
</protein>
<dbReference type="Proteomes" id="UP000298416">
    <property type="component" value="Unassembled WGS sequence"/>
</dbReference>
<dbReference type="SMART" id="SM00220">
    <property type="entry name" value="S_TKc"/>
    <property type="match status" value="1"/>
</dbReference>
<dbReference type="GO" id="GO:0004672">
    <property type="term" value="F:protein kinase activity"/>
    <property type="evidence" value="ECO:0007669"/>
    <property type="project" value="InterPro"/>
</dbReference>
<evidence type="ECO:0000313" key="10">
    <source>
        <dbReference type="EMBL" id="KAG6388428.1"/>
    </source>
</evidence>
<keyword evidence="8" id="KW-0472">Membrane</keyword>
<gene>
    <name evidence="10" type="ORF">SASPL_149854</name>
</gene>
<dbReference type="InterPro" id="IPR000719">
    <property type="entry name" value="Prot_kinase_dom"/>
</dbReference>
<evidence type="ECO:0000256" key="6">
    <source>
        <dbReference type="ARBA" id="ARBA00023180"/>
    </source>
</evidence>
<dbReference type="GO" id="GO:0016788">
    <property type="term" value="F:hydrolase activity, acting on ester bonds"/>
    <property type="evidence" value="ECO:0007669"/>
    <property type="project" value="InterPro"/>
</dbReference>
<comment type="caution">
    <text evidence="10">The sequence shown here is derived from an EMBL/GenBank/DDBJ whole genome shotgun (WGS) entry which is preliminary data.</text>
</comment>
<dbReference type="SUPFAM" id="SSF56112">
    <property type="entry name" value="Protein kinase-like (PK-like)"/>
    <property type="match status" value="1"/>
</dbReference>